<dbReference type="OrthoDB" id="1921961at2759"/>
<keyword evidence="4" id="KW-0804">Transcription</keyword>
<gene>
    <name evidence="7 9" type="primary">NAC3</name>
    <name evidence="9" type="synonym">CaNAC16</name>
</gene>
<dbReference type="PANTHER" id="PTHR31719:SF127">
    <property type="entry name" value="NAC TRANSCRIPTION FACTOR 29"/>
    <property type="match status" value="1"/>
</dbReference>
<reference evidence="9" key="5">
    <citation type="submission" date="2025-04" db="UniProtKB">
        <authorList>
            <consortium name="RefSeq"/>
        </authorList>
    </citation>
    <scope>IDENTIFICATION</scope>
</reference>
<feature type="domain" description="NAC" evidence="6">
    <location>
        <begin position="9"/>
        <end position="161"/>
    </location>
</feature>
<keyword evidence="3" id="KW-0238">DNA-binding</keyword>
<proteinExistence type="predicted"/>
<keyword evidence="8" id="KW-1185">Reference proteome</keyword>
<dbReference type="GO" id="GO:0006355">
    <property type="term" value="P:regulation of DNA-templated transcription"/>
    <property type="evidence" value="ECO:0007669"/>
    <property type="project" value="InterPro"/>
</dbReference>
<dbReference type="GO" id="GO:0005634">
    <property type="term" value="C:nucleus"/>
    <property type="evidence" value="ECO:0007669"/>
    <property type="project" value="UniProtKB-SubCell"/>
</dbReference>
<evidence type="ECO:0000256" key="5">
    <source>
        <dbReference type="ARBA" id="ARBA00023242"/>
    </source>
</evidence>
<dbReference type="KEGG" id="cam:101506808"/>
<evidence type="ECO:0000256" key="1">
    <source>
        <dbReference type="ARBA" id="ARBA00004123"/>
    </source>
</evidence>
<evidence type="ECO:0000256" key="4">
    <source>
        <dbReference type="ARBA" id="ARBA00023163"/>
    </source>
</evidence>
<name>D0PWB2_CICAR</name>
<dbReference type="EMBL" id="FJ356671">
    <property type="protein sequence ID" value="ACO40486.1"/>
    <property type="molecule type" value="Genomic_DNA"/>
</dbReference>
<evidence type="ECO:0000259" key="6">
    <source>
        <dbReference type="PROSITE" id="PS51005"/>
    </source>
</evidence>
<reference evidence="8" key="3">
    <citation type="journal article" date="2013" name="Nat. Biotechnol.">
        <title>Draft genome sequence of chickpea (Cicer arietinum) provides a resource for trait improvement.</title>
        <authorList>
            <person name="Varshney R.K."/>
            <person name="Song C."/>
            <person name="Saxena R.K."/>
            <person name="Azam S."/>
            <person name="Yu S."/>
            <person name="Sharpe A.G."/>
            <person name="Cannon S."/>
            <person name="Baek J."/>
            <person name="Rosen B.D."/>
            <person name="Tar'an B."/>
            <person name="Millan T."/>
            <person name="Zhang X."/>
            <person name="Ramsay L.D."/>
            <person name="Iwata A."/>
            <person name="Wang Y."/>
            <person name="Nelson W."/>
            <person name="Farmer A.D."/>
            <person name="Gaur P.M."/>
            <person name="Soderlund C."/>
            <person name="Penmetsa R.V."/>
            <person name="Xu C."/>
            <person name="Bharti A.K."/>
            <person name="He W."/>
            <person name="Winter P."/>
            <person name="Zhao S."/>
            <person name="Hane J.K."/>
            <person name="Carrasquilla-Garcia N."/>
            <person name="Condie J.A."/>
            <person name="Upadhyaya H.D."/>
            <person name="Luo M.C."/>
            <person name="Thudi M."/>
            <person name="Gowda C.L."/>
            <person name="Singh N.P."/>
            <person name="Lichtenzveig J."/>
            <person name="Gali K.K."/>
            <person name="Rubio J."/>
            <person name="Nadarajan N."/>
            <person name="Dolezel J."/>
            <person name="Bansal K.C."/>
            <person name="Xu X."/>
            <person name="Edwards D."/>
            <person name="Zhang G."/>
            <person name="Kahl G."/>
            <person name="Gil J."/>
            <person name="Singh K.B."/>
            <person name="Datta S.K."/>
            <person name="Jackson S.A."/>
            <person name="Wang J."/>
            <person name="Cook D.R."/>
        </authorList>
    </citation>
    <scope>NUCLEOTIDE SEQUENCE [LARGE SCALE GENOMIC DNA]</scope>
    <source>
        <strain evidence="8">cv. CDC Frontier</strain>
    </source>
</reference>
<dbReference type="GeneID" id="101506808"/>
<reference evidence="7 9" key="2">
    <citation type="journal article" date="2009" name="J. Plant Physiol.">
        <title>A NAC transcription factor gene of Chickpea (Cicer arietinum), CarNAC3, is involved in drought stress response and various developmental processes.</title>
        <authorList>
            <person name="Peng H."/>
            <person name="Cheng H.Y."/>
            <person name="Chen C."/>
            <person name="Yu X.W."/>
            <person name="Yang J.N."/>
            <person name="Gao W.R."/>
            <person name="Shi Q.H."/>
            <person name="Zhang H."/>
            <person name="Li J.G."/>
            <person name="Ma H."/>
        </authorList>
    </citation>
    <scope>NUCLEOTIDE SEQUENCE</scope>
</reference>
<dbReference type="FunFam" id="2.170.150.80:FF:000004">
    <property type="entry name" value="NAC transcription factor"/>
    <property type="match status" value="1"/>
</dbReference>
<dbReference type="eggNOG" id="ENOG502QSIY">
    <property type="taxonomic scope" value="Eukaryota"/>
</dbReference>
<dbReference type="Gene3D" id="2.170.150.80">
    <property type="entry name" value="NAC domain"/>
    <property type="match status" value="1"/>
</dbReference>
<accession>D0PWB2</accession>
<dbReference type="Proteomes" id="UP000087171">
    <property type="component" value="Chromosome Ca2"/>
</dbReference>
<evidence type="ECO:0000313" key="9">
    <source>
        <dbReference type="RefSeq" id="NP_001352025.1"/>
    </source>
</evidence>
<dbReference type="GO" id="GO:0043565">
    <property type="term" value="F:sequence-specific DNA binding"/>
    <property type="evidence" value="ECO:0007669"/>
    <property type="project" value="UniProtKB-ARBA"/>
</dbReference>
<organism evidence="7">
    <name type="scientific">Cicer arietinum</name>
    <name type="common">Chickpea</name>
    <name type="synonym">Garbanzo</name>
    <dbReference type="NCBI Taxonomy" id="3827"/>
    <lineage>
        <taxon>Eukaryota</taxon>
        <taxon>Viridiplantae</taxon>
        <taxon>Streptophyta</taxon>
        <taxon>Embryophyta</taxon>
        <taxon>Tracheophyta</taxon>
        <taxon>Spermatophyta</taxon>
        <taxon>Magnoliopsida</taxon>
        <taxon>eudicotyledons</taxon>
        <taxon>Gunneridae</taxon>
        <taxon>Pentapetalae</taxon>
        <taxon>rosids</taxon>
        <taxon>fabids</taxon>
        <taxon>Fabales</taxon>
        <taxon>Fabaceae</taxon>
        <taxon>Papilionoideae</taxon>
        <taxon>50 kb inversion clade</taxon>
        <taxon>NPAAA clade</taxon>
        <taxon>Hologalegina</taxon>
        <taxon>IRL clade</taxon>
        <taxon>Cicereae</taxon>
        <taxon>Cicer</taxon>
    </lineage>
</organism>
<evidence type="ECO:0000313" key="8">
    <source>
        <dbReference type="Proteomes" id="UP000087171"/>
    </source>
</evidence>
<dbReference type="RefSeq" id="NP_001352025.1">
    <property type="nucleotide sequence ID" value="NM_001365096.1"/>
</dbReference>
<dbReference type="PaxDb" id="3827-XP_004490093.1"/>
<reference evidence="9" key="4">
    <citation type="journal article" date="2014" name="PLoS ONE">
        <title>Genome-wide identification and expression analysis of the CaNAC family members in chickpea during development, dehydration and ABA treatments.</title>
        <authorList>
            <person name="Ha C.V."/>
            <person name="Esfahani M.N."/>
            <person name="Watanabe Y."/>
            <person name="Tran U.T."/>
            <person name="Sulieman S."/>
            <person name="Mochida K."/>
            <person name="Nguyen D.V."/>
            <person name="Tran L.S."/>
        </authorList>
    </citation>
    <scope>NUCLEOTIDE SEQUENCE</scope>
</reference>
<evidence type="ECO:0000256" key="2">
    <source>
        <dbReference type="ARBA" id="ARBA00023015"/>
    </source>
</evidence>
<dbReference type="PANTHER" id="PTHR31719">
    <property type="entry name" value="NAC TRANSCRIPTION FACTOR 56"/>
    <property type="match status" value="1"/>
</dbReference>
<sequence>MNGRTSSDLPPGFRFHPTDEELIVYYLCNQATSQPCPASIIPEVDIYKFDPWELPDKSDFVENEWYFFSPRERKYPNGVRPNRATVSGYWKATGTDKSIFSGSKHIGVKKALVFYKGRPPKGLKTDWIMHEYRLIGSRKQANRQIGSMRLDDWVLCRIYKKKNTTKSFDTREEYPTNQINVSPRNDDDSEQELMKFSRTCSLTNLLDMDYLGPISQILSDGSYNSTFEYQINTAHGGIIVDPFVKSQMVEMATNSYAADSEKNNVKQNSSFNSTLFGNQVYDHRE</sequence>
<evidence type="ECO:0000313" key="7">
    <source>
        <dbReference type="EMBL" id="ACO40486.1"/>
    </source>
</evidence>
<dbReference type="InterPro" id="IPR003441">
    <property type="entry name" value="NAC-dom"/>
</dbReference>
<reference evidence="9" key="1">
    <citation type="journal article" date="2008" name="Biochem. Biophys. Res. Commun.">
        <title>Comparative analysis of ESTs in response to drought stress in chickpea (C. arietinum L.).</title>
        <authorList>
            <person name="Gao W.R."/>
            <person name="Wang X.S."/>
            <person name="Liu Q.Y."/>
            <person name="Peng H."/>
            <person name="Chen C."/>
            <person name="Li J.G."/>
            <person name="Zhang J.S."/>
            <person name="Hu S.N."/>
            <person name="Ma H."/>
        </authorList>
    </citation>
    <scope>NUCLEOTIDE SEQUENCE</scope>
</reference>
<dbReference type="InterPro" id="IPR036093">
    <property type="entry name" value="NAC_dom_sf"/>
</dbReference>
<keyword evidence="5" id="KW-0539">Nucleus</keyword>
<keyword evidence="2" id="KW-0805">Transcription regulation</keyword>
<protein>
    <submittedName>
        <fullName evidence="7 9">NAC family transcription factor 3</fullName>
    </submittedName>
</protein>
<comment type="subcellular location">
    <subcellularLocation>
        <location evidence="1">Nucleus</location>
    </subcellularLocation>
</comment>
<dbReference type="PROSITE" id="PS51005">
    <property type="entry name" value="NAC"/>
    <property type="match status" value="1"/>
</dbReference>
<dbReference type="SUPFAM" id="SSF101941">
    <property type="entry name" value="NAC domain"/>
    <property type="match status" value="1"/>
</dbReference>
<dbReference type="STRING" id="3827.D0PWB2"/>
<dbReference type="Pfam" id="PF02365">
    <property type="entry name" value="NAM"/>
    <property type="match status" value="1"/>
</dbReference>
<dbReference type="AlphaFoldDB" id="D0PWB2"/>
<evidence type="ECO:0000256" key="3">
    <source>
        <dbReference type="ARBA" id="ARBA00023125"/>
    </source>
</evidence>